<feature type="compositionally biased region" description="Low complexity" evidence="1">
    <location>
        <begin position="24"/>
        <end position="33"/>
    </location>
</feature>
<name>A0A166CNN3_9AGAM</name>
<evidence type="ECO:0000256" key="1">
    <source>
        <dbReference type="SAM" id="MobiDB-lite"/>
    </source>
</evidence>
<evidence type="ECO:0000313" key="2">
    <source>
        <dbReference type="EMBL" id="KZP13850.1"/>
    </source>
</evidence>
<protein>
    <submittedName>
        <fullName evidence="2">Uncharacterized protein</fullName>
    </submittedName>
</protein>
<dbReference type="AlphaFoldDB" id="A0A166CNN3"/>
<proteinExistence type="predicted"/>
<organism evidence="2 3">
    <name type="scientific">Athelia psychrophila</name>
    <dbReference type="NCBI Taxonomy" id="1759441"/>
    <lineage>
        <taxon>Eukaryota</taxon>
        <taxon>Fungi</taxon>
        <taxon>Dikarya</taxon>
        <taxon>Basidiomycota</taxon>
        <taxon>Agaricomycotina</taxon>
        <taxon>Agaricomycetes</taxon>
        <taxon>Agaricomycetidae</taxon>
        <taxon>Atheliales</taxon>
        <taxon>Atheliaceae</taxon>
        <taxon>Athelia</taxon>
    </lineage>
</organism>
<evidence type="ECO:0000313" key="3">
    <source>
        <dbReference type="Proteomes" id="UP000076532"/>
    </source>
</evidence>
<sequence length="74" mass="8014">MTAIASPPACPLTPTQPSNFELLPSSSRPQPSRQYLAARSRTFALPSRRSGLLAYPNGSIPMVLLYANTKRKGI</sequence>
<gene>
    <name evidence="2" type="ORF">FIBSPDRAFT_868843</name>
</gene>
<accession>A0A166CNN3</accession>
<keyword evidence="3" id="KW-1185">Reference proteome</keyword>
<feature type="region of interest" description="Disordered" evidence="1">
    <location>
        <begin position="1"/>
        <end position="33"/>
    </location>
</feature>
<dbReference type="Proteomes" id="UP000076532">
    <property type="component" value="Unassembled WGS sequence"/>
</dbReference>
<dbReference type="EMBL" id="KV417626">
    <property type="protein sequence ID" value="KZP13850.1"/>
    <property type="molecule type" value="Genomic_DNA"/>
</dbReference>
<reference evidence="2 3" key="1">
    <citation type="journal article" date="2016" name="Mol. Biol. Evol.">
        <title>Comparative Genomics of Early-Diverging Mushroom-Forming Fungi Provides Insights into the Origins of Lignocellulose Decay Capabilities.</title>
        <authorList>
            <person name="Nagy L.G."/>
            <person name="Riley R."/>
            <person name="Tritt A."/>
            <person name="Adam C."/>
            <person name="Daum C."/>
            <person name="Floudas D."/>
            <person name="Sun H."/>
            <person name="Yadav J.S."/>
            <person name="Pangilinan J."/>
            <person name="Larsson K.H."/>
            <person name="Matsuura K."/>
            <person name="Barry K."/>
            <person name="Labutti K."/>
            <person name="Kuo R."/>
            <person name="Ohm R.A."/>
            <person name="Bhattacharya S.S."/>
            <person name="Shirouzu T."/>
            <person name="Yoshinaga Y."/>
            <person name="Martin F.M."/>
            <person name="Grigoriev I.V."/>
            <person name="Hibbett D.S."/>
        </authorList>
    </citation>
    <scope>NUCLEOTIDE SEQUENCE [LARGE SCALE GENOMIC DNA]</scope>
    <source>
        <strain evidence="2 3">CBS 109695</strain>
    </source>
</reference>